<name>A0A8H4RQ65_9HELO</name>
<evidence type="ECO:0000256" key="1">
    <source>
        <dbReference type="SAM" id="MobiDB-lite"/>
    </source>
</evidence>
<protein>
    <recommendedName>
        <fullName evidence="5">Transmembrane protein</fullName>
    </recommendedName>
</protein>
<reference evidence="3 4" key="1">
    <citation type="submission" date="2020-03" db="EMBL/GenBank/DDBJ databases">
        <title>Draft Genome Sequence of Cudoniella acicularis.</title>
        <authorList>
            <person name="Buettner E."/>
            <person name="Kellner H."/>
        </authorList>
    </citation>
    <scope>NUCLEOTIDE SEQUENCE [LARGE SCALE GENOMIC DNA]</scope>
    <source>
        <strain evidence="3 4">DSM 108380</strain>
    </source>
</reference>
<keyword evidence="4" id="KW-1185">Reference proteome</keyword>
<gene>
    <name evidence="3" type="ORF">G7Y89_g4732</name>
</gene>
<feature type="compositionally biased region" description="Low complexity" evidence="1">
    <location>
        <begin position="660"/>
        <end position="669"/>
    </location>
</feature>
<feature type="compositionally biased region" description="Low complexity" evidence="1">
    <location>
        <begin position="205"/>
        <end position="219"/>
    </location>
</feature>
<evidence type="ECO:0000256" key="2">
    <source>
        <dbReference type="SAM" id="Phobius"/>
    </source>
</evidence>
<feature type="compositionally biased region" description="Acidic residues" evidence="1">
    <location>
        <begin position="628"/>
        <end position="642"/>
    </location>
</feature>
<feature type="region of interest" description="Disordered" evidence="1">
    <location>
        <begin position="182"/>
        <end position="267"/>
    </location>
</feature>
<organism evidence="3 4">
    <name type="scientific">Cudoniella acicularis</name>
    <dbReference type="NCBI Taxonomy" id="354080"/>
    <lineage>
        <taxon>Eukaryota</taxon>
        <taxon>Fungi</taxon>
        <taxon>Dikarya</taxon>
        <taxon>Ascomycota</taxon>
        <taxon>Pezizomycotina</taxon>
        <taxon>Leotiomycetes</taxon>
        <taxon>Helotiales</taxon>
        <taxon>Tricladiaceae</taxon>
        <taxon>Cudoniella</taxon>
    </lineage>
</organism>
<sequence length="739" mass="75082">MSTTAQGVFAHCSNGDLALSYTCSGPSCIGIGDFADTTCTGDGTISLSCSNAIVCEGPPLFSSTFYLNQQGNVISQLDYYDFPGYGYFNYTASGSDNETISNLVEETTNSTSTLPTGMSTISGSSLLPTTAKPLPIGVSSSSTSSTTLPTLLSTQSKSSIEISSGSAPSPVPAATRLQSTLPVGVSSTSPASAVFPGTTNSRQTSSKSVSGGPASSISPTTAEQQAKVSAGVSSFSNSSLLPTTVKSQPGSSIGESNTLSSSISPITTGSQQTLSSVVAQNTSQSSRSTTSTGLAGAIASVGGFGPTSTSAASTSVRPGTNATASTAPYIVANISSRQFRLSPRIFLLTVVLLLSSIIPSTLAAIADSNSPNSGPSEMRRAIQVTPEHAIIPRVSTTPSTKALAVRNSHSPSRDLTLHERGYFNSPLPDLIVSIASKLVRNANKIYDLAMTPAACSALSTAPWWLSMIHDSLDAVCLVLSQALTLNSAISNKFTLIPIAAQATKVCIAEVQTFMLRNALWLVFVAELSFGIGAAVEFLAFFFADVMCKLLIDSIFISASAVLDLSCHGYGMLIDTFLNPQDLLPDSCKTLPSSSSTAISSTTSMTLTSSAAASTAAPSAAQTSAFVDCDGDDDPGDPDEDSECASYTPTLTPAPTPTPTAAPSAAPTSAFVDCDGDDDSGDADEPSECPSSSDVGAANSVTAGPPATLSPVSVTIASLLPTSSAAPIGHNTTSSSVTGG</sequence>
<evidence type="ECO:0000313" key="4">
    <source>
        <dbReference type="Proteomes" id="UP000566819"/>
    </source>
</evidence>
<evidence type="ECO:0008006" key="5">
    <source>
        <dbReference type="Google" id="ProtNLM"/>
    </source>
</evidence>
<feature type="transmembrane region" description="Helical" evidence="2">
    <location>
        <begin position="518"/>
        <end position="542"/>
    </location>
</feature>
<evidence type="ECO:0000313" key="3">
    <source>
        <dbReference type="EMBL" id="KAF4633391.1"/>
    </source>
</evidence>
<feature type="compositionally biased region" description="Polar residues" evidence="1">
    <location>
        <begin position="688"/>
        <end position="701"/>
    </location>
</feature>
<dbReference type="EMBL" id="JAAMPI010000264">
    <property type="protein sequence ID" value="KAF4633391.1"/>
    <property type="molecule type" value="Genomic_DNA"/>
</dbReference>
<proteinExistence type="predicted"/>
<comment type="caution">
    <text evidence="3">The sequence shown here is derived from an EMBL/GenBank/DDBJ whole genome shotgun (WGS) entry which is preliminary data.</text>
</comment>
<feature type="compositionally biased region" description="Polar residues" evidence="1">
    <location>
        <begin position="182"/>
        <end position="204"/>
    </location>
</feature>
<feature type="compositionally biased region" description="Polar residues" evidence="1">
    <location>
        <begin position="709"/>
        <end position="739"/>
    </location>
</feature>
<keyword evidence="2" id="KW-0812">Transmembrane</keyword>
<dbReference type="Proteomes" id="UP000566819">
    <property type="component" value="Unassembled WGS sequence"/>
</dbReference>
<keyword evidence="2" id="KW-0472">Membrane</keyword>
<feature type="region of interest" description="Disordered" evidence="1">
    <location>
        <begin position="624"/>
        <end position="739"/>
    </location>
</feature>
<dbReference type="AlphaFoldDB" id="A0A8H4RQ65"/>
<accession>A0A8H4RQ65</accession>
<keyword evidence="2" id="KW-1133">Transmembrane helix</keyword>
<feature type="compositionally biased region" description="Polar residues" evidence="1">
    <location>
        <begin position="240"/>
        <end position="267"/>
    </location>
</feature>
<feature type="transmembrane region" description="Helical" evidence="2">
    <location>
        <begin position="345"/>
        <end position="366"/>
    </location>
</feature>
<feature type="compositionally biased region" description="Acidic residues" evidence="1">
    <location>
        <begin position="673"/>
        <end position="686"/>
    </location>
</feature>
<feature type="compositionally biased region" description="Low complexity" evidence="1">
    <location>
        <begin position="229"/>
        <end position="239"/>
    </location>
</feature>